<accession>A0A6J4LTF2</accession>
<name>A0A6J4LTF2_9ACTN</name>
<dbReference type="EMBL" id="CADCUJ010000036">
    <property type="protein sequence ID" value="CAA9340956.1"/>
    <property type="molecule type" value="Genomic_DNA"/>
</dbReference>
<keyword evidence="1" id="KW-0723">Serine/threonine-protein kinase</keyword>
<proteinExistence type="predicted"/>
<dbReference type="Pfam" id="PF13581">
    <property type="entry name" value="HATPase_c_2"/>
    <property type="match status" value="1"/>
</dbReference>
<dbReference type="Gene3D" id="3.30.565.10">
    <property type="entry name" value="Histidine kinase-like ATPase, C-terminal domain"/>
    <property type="match status" value="1"/>
</dbReference>
<dbReference type="PANTHER" id="PTHR35526:SF3">
    <property type="entry name" value="ANTI-SIGMA-F FACTOR RSBW"/>
    <property type="match status" value="1"/>
</dbReference>
<evidence type="ECO:0000313" key="3">
    <source>
        <dbReference type="EMBL" id="CAA9340956.1"/>
    </source>
</evidence>
<dbReference type="GO" id="GO:0004674">
    <property type="term" value="F:protein serine/threonine kinase activity"/>
    <property type="evidence" value="ECO:0007669"/>
    <property type="project" value="UniProtKB-KW"/>
</dbReference>
<organism evidence="3">
    <name type="scientific">uncultured Nocardioidaceae bacterium</name>
    <dbReference type="NCBI Taxonomy" id="253824"/>
    <lineage>
        <taxon>Bacteria</taxon>
        <taxon>Bacillati</taxon>
        <taxon>Actinomycetota</taxon>
        <taxon>Actinomycetes</taxon>
        <taxon>Propionibacteriales</taxon>
        <taxon>Nocardioidaceae</taxon>
        <taxon>environmental samples</taxon>
    </lineage>
</organism>
<dbReference type="InterPro" id="IPR003594">
    <property type="entry name" value="HATPase_dom"/>
</dbReference>
<protein>
    <recommendedName>
        <fullName evidence="2">Histidine kinase/HSP90-like ATPase domain-containing protein</fullName>
    </recommendedName>
</protein>
<evidence type="ECO:0000256" key="1">
    <source>
        <dbReference type="ARBA" id="ARBA00022527"/>
    </source>
</evidence>
<evidence type="ECO:0000259" key="2">
    <source>
        <dbReference type="Pfam" id="PF13581"/>
    </source>
</evidence>
<reference evidence="3" key="1">
    <citation type="submission" date="2020-02" db="EMBL/GenBank/DDBJ databases">
        <authorList>
            <person name="Meier V. D."/>
        </authorList>
    </citation>
    <scope>NUCLEOTIDE SEQUENCE</scope>
    <source>
        <strain evidence="3">AVDCRST_MAG72</strain>
    </source>
</reference>
<dbReference type="InterPro" id="IPR050267">
    <property type="entry name" value="Anti-sigma-factor_SerPK"/>
</dbReference>
<dbReference type="PANTHER" id="PTHR35526">
    <property type="entry name" value="ANTI-SIGMA-F FACTOR RSBW-RELATED"/>
    <property type="match status" value="1"/>
</dbReference>
<dbReference type="InterPro" id="IPR036890">
    <property type="entry name" value="HATPase_C_sf"/>
</dbReference>
<keyword evidence="1" id="KW-0418">Kinase</keyword>
<dbReference type="SUPFAM" id="SSF55874">
    <property type="entry name" value="ATPase domain of HSP90 chaperone/DNA topoisomerase II/histidine kinase"/>
    <property type="match status" value="1"/>
</dbReference>
<dbReference type="CDD" id="cd16936">
    <property type="entry name" value="HATPase_RsbW-like"/>
    <property type="match status" value="1"/>
</dbReference>
<gene>
    <name evidence="3" type="ORF">AVDCRST_MAG72-793</name>
</gene>
<sequence length="138" mass="14563">MTTPAKTGQQAPVKIRIPFAASSVSSTRERLQSWLAEQGRSAEGIEDARLVLSELIANSIRHAQPLPDGTILVTWCTRGQEFIVSVTDGGAPTTPRALAASRTALAGRGLAIIDSVAQRWWAEQTGSAATVHACLSVA</sequence>
<feature type="domain" description="Histidine kinase/HSP90-like ATPase" evidence="2">
    <location>
        <begin position="19"/>
        <end position="120"/>
    </location>
</feature>
<keyword evidence="1" id="KW-0808">Transferase</keyword>
<dbReference type="AlphaFoldDB" id="A0A6J4LTF2"/>